<reference evidence="1" key="1">
    <citation type="submission" date="2020-05" db="EMBL/GenBank/DDBJ databases">
        <authorList>
            <person name="Chiriac C."/>
            <person name="Salcher M."/>
            <person name="Ghai R."/>
            <person name="Kavagutti S V."/>
        </authorList>
    </citation>
    <scope>NUCLEOTIDE SEQUENCE</scope>
</reference>
<dbReference type="AlphaFoldDB" id="A0A6J7L2Z7"/>
<sequence length="51" mass="5283">MLGVVGDVNVLATVVAPSVLSVCRTLGNGAVVLLTYATRLPFSAVVDRPDR</sequence>
<dbReference type="EMBL" id="CAFBMK010000517">
    <property type="protein sequence ID" value="CAB4962526.1"/>
    <property type="molecule type" value="Genomic_DNA"/>
</dbReference>
<protein>
    <submittedName>
        <fullName evidence="1">Unannotated protein</fullName>
    </submittedName>
</protein>
<name>A0A6J7L2Z7_9ZZZZ</name>
<proteinExistence type="predicted"/>
<gene>
    <name evidence="1" type="ORF">UFOPK3564_04163</name>
</gene>
<evidence type="ECO:0000313" key="1">
    <source>
        <dbReference type="EMBL" id="CAB4962526.1"/>
    </source>
</evidence>
<accession>A0A6J7L2Z7</accession>
<organism evidence="1">
    <name type="scientific">freshwater metagenome</name>
    <dbReference type="NCBI Taxonomy" id="449393"/>
    <lineage>
        <taxon>unclassified sequences</taxon>
        <taxon>metagenomes</taxon>
        <taxon>ecological metagenomes</taxon>
    </lineage>
</organism>